<keyword evidence="4 6" id="KW-0288">FMN</keyword>
<comment type="function">
    <text evidence="6">Part of a membrane-bound complex that couples electron transfer with translocation of ions across the membrane.</text>
</comment>
<feature type="modified residue" description="FMN phosphoryl threonine" evidence="6">
    <location>
        <position position="151"/>
    </location>
</feature>
<dbReference type="GO" id="GO:0009055">
    <property type="term" value="F:electron transfer activity"/>
    <property type="evidence" value="ECO:0007669"/>
    <property type="project" value="InterPro"/>
</dbReference>
<keyword evidence="6" id="KW-0812">Transmembrane</keyword>
<keyword evidence="2 6" id="KW-0597">Phosphoprotein</keyword>
<feature type="domain" description="FMN-binding" evidence="7">
    <location>
        <begin position="87"/>
        <end position="168"/>
    </location>
</feature>
<organism evidence="8 9">
    <name type="scientific">Hypnocyclicus thermotrophus</name>
    <dbReference type="NCBI Taxonomy" id="1627895"/>
    <lineage>
        <taxon>Bacteria</taxon>
        <taxon>Fusobacteriati</taxon>
        <taxon>Fusobacteriota</taxon>
        <taxon>Fusobacteriia</taxon>
        <taxon>Fusobacteriales</taxon>
        <taxon>Fusobacteriaceae</taxon>
        <taxon>Hypnocyclicus</taxon>
    </lineage>
</organism>
<dbReference type="GO" id="GO:0010181">
    <property type="term" value="F:FMN binding"/>
    <property type="evidence" value="ECO:0007669"/>
    <property type="project" value="InterPro"/>
</dbReference>
<dbReference type="RefSeq" id="WP_134113277.1">
    <property type="nucleotide sequence ID" value="NZ_SOBG01000005.1"/>
</dbReference>
<evidence type="ECO:0000313" key="9">
    <source>
        <dbReference type="Proteomes" id="UP000294678"/>
    </source>
</evidence>
<keyword evidence="5 6" id="KW-0249">Electron transport</keyword>
<proteinExistence type="inferred from homology"/>
<sequence>MNKTLHYGLVLFIIASISASILAFINGKTAPVIAERSKREEIEARKNVLLAEDYKIEEKKEIEGMEFIPAYKNNKKIGYVVKTIGPGYGGDIVILFGVDMNGKITGINILKALETPGLGDKILNKEWQKRWIGKDKNYEFKVGVDSFAGATISPRGVYTGLMKALDAFEKEVK</sequence>
<protein>
    <recommendedName>
        <fullName evidence="6">Ion-translocating oxidoreductase complex subunit G</fullName>
        <ecNumber evidence="6">7.-.-.-</ecNumber>
    </recommendedName>
    <alternativeName>
        <fullName evidence="6">Rnf electron transport complex subunit G</fullName>
    </alternativeName>
</protein>
<comment type="subcellular location">
    <subcellularLocation>
        <location evidence="6">Cell membrane</location>
        <topology evidence="6">Single-pass membrane protein</topology>
    </subcellularLocation>
</comment>
<comment type="cofactor">
    <cofactor evidence="6">
        <name>FMN</name>
        <dbReference type="ChEBI" id="CHEBI:58210"/>
    </cofactor>
</comment>
<evidence type="ECO:0000256" key="3">
    <source>
        <dbReference type="ARBA" id="ARBA00022630"/>
    </source>
</evidence>
<evidence type="ECO:0000256" key="1">
    <source>
        <dbReference type="ARBA" id="ARBA00022448"/>
    </source>
</evidence>
<dbReference type="GO" id="GO:0005886">
    <property type="term" value="C:plasma membrane"/>
    <property type="evidence" value="ECO:0007669"/>
    <property type="project" value="UniProtKB-SubCell"/>
</dbReference>
<evidence type="ECO:0000256" key="4">
    <source>
        <dbReference type="ARBA" id="ARBA00022643"/>
    </source>
</evidence>
<dbReference type="SMART" id="SM00900">
    <property type="entry name" value="FMN_bind"/>
    <property type="match status" value="1"/>
</dbReference>
<comment type="caution">
    <text evidence="8">The sequence shown here is derived from an EMBL/GenBank/DDBJ whole genome shotgun (WGS) entry which is preliminary data.</text>
</comment>
<reference evidence="8 9" key="1">
    <citation type="submission" date="2019-03" db="EMBL/GenBank/DDBJ databases">
        <title>Genomic Encyclopedia of Type Strains, Phase IV (KMG-IV): sequencing the most valuable type-strain genomes for metagenomic binning, comparative biology and taxonomic classification.</title>
        <authorList>
            <person name="Goeker M."/>
        </authorList>
    </citation>
    <scope>NUCLEOTIDE SEQUENCE [LARGE SCALE GENOMIC DNA]</scope>
    <source>
        <strain evidence="8 9">DSM 100055</strain>
    </source>
</reference>
<dbReference type="PANTHER" id="PTHR36118">
    <property type="entry name" value="ION-TRANSLOCATING OXIDOREDUCTASE COMPLEX SUBUNIT G"/>
    <property type="match status" value="1"/>
</dbReference>
<evidence type="ECO:0000313" key="8">
    <source>
        <dbReference type="EMBL" id="TDT69871.1"/>
    </source>
</evidence>
<gene>
    <name evidence="6" type="primary">rnfG</name>
    <name evidence="8" type="ORF">EV215_1414</name>
</gene>
<keyword evidence="3 6" id="KW-0285">Flavoprotein</keyword>
<dbReference type="NCBIfam" id="TIGR01947">
    <property type="entry name" value="rnfG"/>
    <property type="match status" value="1"/>
</dbReference>
<keyword evidence="1 6" id="KW-0813">Transport</keyword>
<name>A0AA46I5L3_9FUSO</name>
<dbReference type="EMBL" id="SOBG01000005">
    <property type="protein sequence ID" value="TDT69871.1"/>
    <property type="molecule type" value="Genomic_DNA"/>
</dbReference>
<dbReference type="PANTHER" id="PTHR36118:SF1">
    <property type="entry name" value="ION-TRANSLOCATING OXIDOREDUCTASE COMPLEX SUBUNIT G"/>
    <property type="match status" value="1"/>
</dbReference>
<keyword evidence="6" id="KW-0472">Membrane</keyword>
<evidence type="ECO:0000259" key="7">
    <source>
        <dbReference type="SMART" id="SM00900"/>
    </source>
</evidence>
<comment type="similarity">
    <text evidence="6">Belongs to the RnfG family.</text>
</comment>
<dbReference type="PIRSF" id="PIRSF006091">
    <property type="entry name" value="E_trnsport_RnfG"/>
    <property type="match status" value="1"/>
</dbReference>
<keyword evidence="9" id="KW-1185">Reference proteome</keyword>
<evidence type="ECO:0000256" key="5">
    <source>
        <dbReference type="ARBA" id="ARBA00022982"/>
    </source>
</evidence>
<dbReference type="EC" id="7.-.-.-" evidence="6"/>
<dbReference type="Pfam" id="PF04205">
    <property type="entry name" value="FMN_bind"/>
    <property type="match status" value="1"/>
</dbReference>
<evidence type="ECO:0000256" key="2">
    <source>
        <dbReference type="ARBA" id="ARBA00022553"/>
    </source>
</evidence>
<evidence type="ECO:0000256" key="6">
    <source>
        <dbReference type="HAMAP-Rule" id="MF_00479"/>
    </source>
</evidence>
<dbReference type="HAMAP" id="MF_00479">
    <property type="entry name" value="RsxG_RnfG"/>
    <property type="match status" value="1"/>
</dbReference>
<accession>A0AA46I5L3</accession>
<dbReference type="AlphaFoldDB" id="A0AA46I5L3"/>
<dbReference type="Proteomes" id="UP000294678">
    <property type="component" value="Unassembled WGS sequence"/>
</dbReference>
<keyword evidence="6" id="KW-1003">Cell membrane</keyword>
<keyword evidence="6" id="KW-1133">Transmembrane helix</keyword>
<dbReference type="InterPro" id="IPR010209">
    <property type="entry name" value="Ion_transpt_RnfG/RsxG"/>
</dbReference>
<comment type="subunit">
    <text evidence="6">The complex is composed of six subunits: RnfA, RnfB, RnfC, RnfD, RnfE and RnfG.</text>
</comment>
<dbReference type="InterPro" id="IPR007329">
    <property type="entry name" value="FMN-bd"/>
</dbReference>
<dbReference type="GO" id="GO:0022900">
    <property type="term" value="P:electron transport chain"/>
    <property type="evidence" value="ECO:0007669"/>
    <property type="project" value="UniProtKB-UniRule"/>
</dbReference>
<keyword evidence="6" id="KW-1278">Translocase</keyword>